<gene>
    <name evidence="7" type="ORF">GBM96_00255</name>
</gene>
<feature type="transmembrane region" description="Helical" evidence="6">
    <location>
        <begin position="141"/>
        <end position="158"/>
    </location>
</feature>
<evidence type="ECO:0000313" key="8">
    <source>
        <dbReference type="Proteomes" id="UP000469462"/>
    </source>
</evidence>
<proteinExistence type="predicted"/>
<dbReference type="AlphaFoldDB" id="A0AAI9SDX4"/>
<organism evidence="7 8">
    <name type="scientific">Sutterella seckii</name>
    <dbReference type="NCBI Taxonomy" id="1944635"/>
    <lineage>
        <taxon>Bacteria</taxon>
        <taxon>Pseudomonadati</taxon>
        <taxon>Pseudomonadota</taxon>
        <taxon>Betaproteobacteria</taxon>
        <taxon>Burkholderiales</taxon>
        <taxon>Sutterellaceae</taxon>
        <taxon>Sutterella</taxon>
    </lineage>
</organism>
<comment type="subcellular location">
    <subcellularLocation>
        <location evidence="1">Cell membrane</location>
        <topology evidence="1">Multi-pass membrane protein</topology>
    </subcellularLocation>
</comment>
<reference evidence="7 8" key="1">
    <citation type="submission" date="2019-10" db="EMBL/GenBank/DDBJ databases">
        <title>Genome diversity of Sutterella seckii.</title>
        <authorList>
            <person name="Chaplin A.V."/>
            <person name="Sokolova S.R."/>
            <person name="Mosin K.A."/>
            <person name="Ivanova E.L."/>
            <person name="Kochetkova T.O."/>
            <person name="Goltsov A.Y."/>
            <person name="Trofimov D.Y."/>
            <person name="Efimov B.A."/>
        </authorList>
    </citation>
    <scope>NUCLEOTIDE SEQUENCE [LARGE SCALE GENOMIC DNA]</scope>
    <source>
        <strain evidence="7 8">ASD3426</strain>
    </source>
</reference>
<dbReference type="EMBL" id="WEHW01000001">
    <property type="protein sequence ID" value="KAB7652822.1"/>
    <property type="molecule type" value="Genomic_DNA"/>
</dbReference>
<evidence type="ECO:0000313" key="7">
    <source>
        <dbReference type="EMBL" id="KAB7652822.1"/>
    </source>
</evidence>
<feature type="transmembrane region" description="Helical" evidence="6">
    <location>
        <begin position="33"/>
        <end position="53"/>
    </location>
</feature>
<evidence type="ECO:0000256" key="1">
    <source>
        <dbReference type="ARBA" id="ARBA00004651"/>
    </source>
</evidence>
<keyword evidence="3 6" id="KW-0812">Transmembrane</keyword>
<evidence type="ECO:0000256" key="4">
    <source>
        <dbReference type="ARBA" id="ARBA00022989"/>
    </source>
</evidence>
<accession>A0AAI9SDX4</accession>
<sequence>MSLAASIISSTLNAGTPLLLAAAGIVIHEKSGVLNLGIEGIMLMGAVIGFSTTLATGSFALGFLAGAGVGLLLGLLFAFFTLGMHANQYAAGLALTLFGTGLSAFIGKPLQGQALSERAASGIPGLESIPFLGEAFFSQHFFVYGALILIAAVWWFLFRTRAGLILRAVGEAPQSAFALGFPVLKIRLLAVLFGAVCAGVAGAYLSLVYTPLWVEGMTAGRGWIALALVTFATWRPLRVVVGAYLFGGVTMLQFAFQGMGISISPQFMAMTPYLATILVLVLISRNPQWIRLNVPASLGKPFAPRS</sequence>
<evidence type="ECO:0000256" key="6">
    <source>
        <dbReference type="SAM" id="Phobius"/>
    </source>
</evidence>
<dbReference type="PANTHER" id="PTHR43370:SF2">
    <property type="entry name" value="ABC TRANSPORTER PERMEASE PROTEIN"/>
    <property type="match status" value="1"/>
</dbReference>
<feature type="transmembrane region" description="Helical" evidence="6">
    <location>
        <begin position="213"/>
        <end position="232"/>
    </location>
</feature>
<dbReference type="PANTHER" id="PTHR43370">
    <property type="entry name" value="SUGAR ABC TRANSPORTER INTEGRAL MEMBRANE PROTEIN-RELATED"/>
    <property type="match status" value="1"/>
</dbReference>
<dbReference type="CDD" id="cd06580">
    <property type="entry name" value="TM_PBP1_transp_TpRbsC_like"/>
    <property type="match status" value="1"/>
</dbReference>
<keyword evidence="2" id="KW-1003">Cell membrane</keyword>
<comment type="caution">
    <text evidence="7">The sequence shown here is derived from an EMBL/GenBank/DDBJ whole genome shotgun (WGS) entry which is preliminary data.</text>
</comment>
<dbReference type="GO" id="GO:0022857">
    <property type="term" value="F:transmembrane transporter activity"/>
    <property type="evidence" value="ECO:0007669"/>
    <property type="project" value="InterPro"/>
</dbReference>
<feature type="transmembrane region" description="Helical" evidence="6">
    <location>
        <begin position="89"/>
        <end position="107"/>
    </location>
</feature>
<dbReference type="InterPro" id="IPR001851">
    <property type="entry name" value="ABC_transp_permease"/>
</dbReference>
<dbReference type="Pfam" id="PF02653">
    <property type="entry name" value="BPD_transp_2"/>
    <property type="match status" value="1"/>
</dbReference>
<keyword evidence="8" id="KW-1185">Reference proteome</keyword>
<feature type="transmembrane region" description="Helical" evidence="6">
    <location>
        <begin position="239"/>
        <end position="257"/>
    </location>
</feature>
<name>A0AAI9SDX4_9BURK</name>
<evidence type="ECO:0000256" key="5">
    <source>
        <dbReference type="ARBA" id="ARBA00023136"/>
    </source>
</evidence>
<protein>
    <submittedName>
        <fullName evidence="7">ABC transporter permease</fullName>
    </submittedName>
</protein>
<dbReference type="RefSeq" id="WP_152156866.1">
    <property type="nucleotide sequence ID" value="NZ_WEHW01000001.1"/>
</dbReference>
<dbReference type="GO" id="GO:0005886">
    <property type="term" value="C:plasma membrane"/>
    <property type="evidence" value="ECO:0007669"/>
    <property type="project" value="UniProtKB-SubCell"/>
</dbReference>
<evidence type="ECO:0000256" key="3">
    <source>
        <dbReference type="ARBA" id="ARBA00022692"/>
    </source>
</evidence>
<feature type="transmembrane region" description="Helical" evidence="6">
    <location>
        <begin position="263"/>
        <end position="283"/>
    </location>
</feature>
<feature type="transmembrane region" description="Helical" evidence="6">
    <location>
        <begin position="6"/>
        <end position="26"/>
    </location>
</feature>
<keyword evidence="5 6" id="KW-0472">Membrane</keyword>
<dbReference type="Proteomes" id="UP000469462">
    <property type="component" value="Unassembled WGS sequence"/>
</dbReference>
<evidence type="ECO:0000256" key="2">
    <source>
        <dbReference type="ARBA" id="ARBA00022475"/>
    </source>
</evidence>
<feature type="transmembrane region" description="Helical" evidence="6">
    <location>
        <begin position="59"/>
        <end position="82"/>
    </location>
</feature>
<keyword evidence="4 6" id="KW-1133">Transmembrane helix</keyword>
<feature type="transmembrane region" description="Helical" evidence="6">
    <location>
        <begin position="188"/>
        <end position="207"/>
    </location>
</feature>